<proteinExistence type="predicted"/>
<dbReference type="Gene3D" id="3.30.110.170">
    <property type="entry name" value="Protein of unknown function (DUF541), domain 1"/>
    <property type="match status" value="1"/>
</dbReference>
<dbReference type="AlphaFoldDB" id="A0A2C7A879"/>
<dbReference type="InterPro" id="IPR007497">
    <property type="entry name" value="SIMPL/DUF541"/>
</dbReference>
<organism evidence="1 2">
    <name type="scientific">Teichococcus rhizosphaerae</name>
    <dbReference type="NCBI Taxonomy" id="1335062"/>
    <lineage>
        <taxon>Bacteria</taxon>
        <taxon>Pseudomonadati</taxon>
        <taxon>Pseudomonadota</taxon>
        <taxon>Alphaproteobacteria</taxon>
        <taxon>Acetobacterales</taxon>
        <taxon>Roseomonadaceae</taxon>
        <taxon>Roseomonas</taxon>
    </lineage>
</organism>
<dbReference type="Proteomes" id="UP000223527">
    <property type="component" value="Unassembled WGS sequence"/>
</dbReference>
<protein>
    <recommendedName>
        <fullName evidence="3">DUF541 domain-containing protein</fullName>
    </recommendedName>
</protein>
<dbReference type="Pfam" id="PF04402">
    <property type="entry name" value="SIMPL"/>
    <property type="match status" value="1"/>
</dbReference>
<dbReference type="OrthoDB" id="7279860at2"/>
<accession>A0A2C7A879</accession>
<keyword evidence="2" id="KW-1185">Reference proteome</keyword>
<gene>
    <name evidence="1" type="ORF">CR162_19490</name>
</gene>
<evidence type="ECO:0000313" key="2">
    <source>
        <dbReference type="Proteomes" id="UP000223527"/>
    </source>
</evidence>
<name>A0A2C7A879_9PROT</name>
<comment type="caution">
    <text evidence="1">The sequence shown here is derived from an EMBL/GenBank/DDBJ whole genome shotgun (WGS) entry which is preliminary data.</text>
</comment>
<sequence length="98" mass="10403">MMGCAGWRLSRGAEAAARQEAGRLAIEALRQRAEAVAAQLGMRVAGIRHLRLDAPEAQMPRMVAMSAAARRESAPAPVTAPEEVAVTSTAVAEILLRR</sequence>
<evidence type="ECO:0008006" key="3">
    <source>
        <dbReference type="Google" id="ProtNLM"/>
    </source>
</evidence>
<dbReference type="EMBL" id="PDNU01000056">
    <property type="protein sequence ID" value="PHK93244.1"/>
    <property type="molecule type" value="Genomic_DNA"/>
</dbReference>
<evidence type="ECO:0000313" key="1">
    <source>
        <dbReference type="EMBL" id="PHK93244.1"/>
    </source>
</evidence>
<reference evidence="1 2" key="1">
    <citation type="submission" date="2017-10" db="EMBL/GenBank/DDBJ databases">
        <authorList>
            <person name="Banno H."/>
            <person name="Chua N.-H."/>
        </authorList>
    </citation>
    <scope>NUCLEOTIDE SEQUENCE [LARGE SCALE GENOMIC DNA]</scope>
    <source>
        <strain evidence="1 2">YW11</strain>
    </source>
</reference>